<organism evidence="2 3">
    <name type="scientific">Candidatus Auribacter fodinae</name>
    <dbReference type="NCBI Taxonomy" id="2093366"/>
    <lineage>
        <taxon>Bacteria</taxon>
        <taxon>Pseudomonadati</taxon>
        <taxon>Candidatus Auribacterota</taxon>
        <taxon>Candidatus Auribacteria</taxon>
        <taxon>Candidatus Auribacterales</taxon>
        <taxon>Candidatus Auribacteraceae</taxon>
        <taxon>Candidatus Auribacter</taxon>
    </lineage>
</organism>
<reference evidence="2 3" key="1">
    <citation type="journal article" date="2017" name="ISME J.">
        <title>Energy and carbon metabolisms in a deep terrestrial subsurface fluid microbial community.</title>
        <authorList>
            <person name="Momper L."/>
            <person name="Jungbluth S.P."/>
            <person name="Lee M.D."/>
            <person name="Amend J.P."/>
        </authorList>
    </citation>
    <scope>NUCLEOTIDE SEQUENCE [LARGE SCALE GENOMIC DNA]</scope>
    <source>
        <strain evidence="2">SURF_26</strain>
    </source>
</reference>
<keyword evidence="1" id="KW-0732">Signal</keyword>
<feature type="chain" id="PRO_5017338225" evidence="1">
    <location>
        <begin position="17"/>
        <end position="316"/>
    </location>
</feature>
<evidence type="ECO:0000256" key="1">
    <source>
        <dbReference type="SAM" id="SignalP"/>
    </source>
</evidence>
<comment type="caution">
    <text evidence="2">The sequence shown here is derived from an EMBL/GenBank/DDBJ whole genome shotgun (WGS) entry which is preliminary data.</text>
</comment>
<name>A0A3A4QXF2_9BACT</name>
<evidence type="ECO:0000313" key="2">
    <source>
        <dbReference type="EMBL" id="RJP57442.1"/>
    </source>
</evidence>
<accession>A0A3A4QXF2</accession>
<dbReference type="Proteomes" id="UP000266426">
    <property type="component" value="Unassembled WGS sequence"/>
</dbReference>
<feature type="signal peptide" evidence="1">
    <location>
        <begin position="1"/>
        <end position="16"/>
    </location>
</feature>
<sequence length="316" mass="35385">MTCCFVILVACTTAFAGIRVVNTYTHPPRLSVSVFPAADTQGDRTRSDTLTETICHELTAAGLVSLIPLWEQIDESWVYEPSFIYTEYDNTSFSSPDSVDTAGQLRRIERIRLVPSIKAEWIIDAVYIHDTPYGKLAVDVWDGHGDAPVFTASVKVNAGDSLIQAAEQASQQINRFFFDYIAPSRVLHILNRYDGGTLTADEALRALSELDTRFPDSVFVSAGKMILFHSEKQDESVVMSGKQWFKQRNACQDEQNRLFQALNSNPYLIYGDALLATGSASEALNVYSVGMQTFPFNTSQLEEKYFFYRSLNSKSE</sequence>
<evidence type="ECO:0000313" key="3">
    <source>
        <dbReference type="Proteomes" id="UP000266426"/>
    </source>
</evidence>
<dbReference type="AlphaFoldDB" id="A0A3A4QXF2"/>
<proteinExistence type="predicted"/>
<gene>
    <name evidence="2" type="ORF">C4541_10135</name>
</gene>
<protein>
    <submittedName>
        <fullName evidence="2">Uncharacterized protein</fullName>
    </submittedName>
</protein>
<dbReference type="EMBL" id="QZJZ01000081">
    <property type="protein sequence ID" value="RJP57442.1"/>
    <property type="molecule type" value="Genomic_DNA"/>
</dbReference>